<reference evidence="1" key="1">
    <citation type="journal article" date="2019" name="bioRxiv">
        <title>The Genome of the Zebra Mussel, Dreissena polymorpha: A Resource for Invasive Species Research.</title>
        <authorList>
            <person name="McCartney M.A."/>
            <person name="Auch B."/>
            <person name="Kono T."/>
            <person name="Mallez S."/>
            <person name="Zhang Y."/>
            <person name="Obille A."/>
            <person name="Becker A."/>
            <person name="Abrahante J.E."/>
            <person name="Garbe J."/>
            <person name="Badalamenti J.P."/>
            <person name="Herman A."/>
            <person name="Mangelson H."/>
            <person name="Liachko I."/>
            <person name="Sullivan S."/>
            <person name="Sone E.D."/>
            <person name="Koren S."/>
            <person name="Silverstein K.A.T."/>
            <person name="Beckman K.B."/>
            <person name="Gohl D.M."/>
        </authorList>
    </citation>
    <scope>NUCLEOTIDE SEQUENCE</scope>
    <source>
        <strain evidence="1">Duluth1</strain>
        <tissue evidence="1">Whole animal</tissue>
    </source>
</reference>
<organism evidence="1 2">
    <name type="scientific">Dreissena polymorpha</name>
    <name type="common">Zebra mussel</name>
    <name type="synonym">Mytilus polymorpha</name>
    <dbReference type="NCBI Taxonomy" id="45954"/>
    <lineage>
        <taxon>Eukaryota</taxon>
        <taxon>Metazoa</taxon>
        <taxon>Spiralia</taxon>
        <taxon>Lophotrochozoa</taxon>
        <taxon>Mollusca</taxon>
        <taxon>Bivalvia</taxon>
        <taxon>Autobranchia</taxon>
        <taxon>Heteroconchia</taxon>
        <taxon>Euheterodonta</taxon>
        <taxon>Imparidentia</taxon>
        <taxon>Neoheterodontei</taxon>
        <taxon>Myida</taxon>
        <taxon>Dreissenoidea</taxon>
        <taxon>Dreissenidae</taxon>
        <taxon>Dreissena</taxon>
    </lineage>
</organism>
<keyword evidence="2" id="KW-1185">Reference proteome</keyword>
<sequence>MRFALMAVIESTSKRSGADMSCLFETNRVSSTVQVYAPDSSKSFAFHWSVFICICCNHNCCKSNYADNLIVFRSQLPKVNDFFSCQPPAEFPIENEIDASKGPRMFRPQDVSALVVSHLVVSPPY</sequence>
<proteinExistence type="predicted"/>
<gene>
    <name evidence="1" type="ORF">DPMN_144542</name>
</gene>
<accession>A0A9D4GLA9</accession>
<evidence type="ECO:0000313" key="2">
    <source>
        <dbReference type="Proteomes" id="UP000828390"/>
    </source>
</evidence>
<name>A0A9D4GLA9_DREPO</name>
<reference evidence="1" key="2">
    <citation type="submission" date="2020-11" db="EMBL/GenBank/DDBJ databases">
        <authorList>
            <person name="McCartney M.A."/>
            <person name="Auch B."/>
            <person name="Kono T."/>
            <person name="Mallez S."/>
            <person name="Becker A."/>
            <person name="Gohl D.M."/>
            <person name="Silverstein K.A.T."/>
            <person name="Koren S."/>
            <person name="Bechman K.B."/>
            <person name="Herman A."/>
            <person name="Abrahante J.E."/>
            <person name="Garbe J."/>
        </authorList>
    </citation>
    <scope>NUCLEOTIDE SEQUENCE</scope>
    <source>
        <strain evidence="1">Duluth1</strain>
        <tissue evidence="1">Whole animal</tissue>
    </source>
</reference>
<dbReference type="PANTHER" id="PTHR12298:SF4">
    <property type="entry name" value="PROGRAMMED CELL DEATH PROTEIN 2"/>
    <property type="match status" value="1"/>
</dbReference>
<dbReference type="GO" id="GO:0005634">
    <property type="term" value="C:nucleus"/>
    <property type="evidence" value="ECO:0007669"/>
    <property type="project" value="TreeGrafter"/>
</dbReference>
<dbReference type="PANTHER" id="PTHR12298">
    <property type="entry name" value="PCDC2 PROGRAMMED CELL DEATH PROTEIN 2 -RELATED"/>
    <property type="match status" value="1"/>
</dbReference>
<dbReference type="AlphaFoldDB" id="A0A9D4GLA9"/>
<dbReference type="EMBL" id="JAIWYP010000006">
    <property type="protein sequence ID" value="KAH3816002.1"/>
    <property type="molecule type" value="Genomic_DNA"/>
</dbReference>
<comment type="caution">
    <text evidence="1">The sequence shown here is derived from an EMBL/GenBank/DDBJ whole genome shotgun (WGS) entry which is preliminary data.</text>
</comment>
<protein>
    <submittedName>
        <fullName evidence="1">Uncharacterized protein</fullName>
    </submittedName>
</protein>
<evidence type="ECO:0000313" key="1">
    <source>
        <dbReference type="EMBL" id="KAH3816002.1"/>
    </source>
</evidence>
<dbReference type="Proteomes" id="UP000828390">
    <property type="component" value="Unassembled WGS sequence"/>
</dbReference>